<organism evidence="3 4">
    <name type="scientific">Candidatus Staskawiczbacteria bacterium RIFCSPHIGHO2_02_FULL_42_22</name>
    <dbReference type="NCBI Taxonomy" id="1802207"/>
    <lineage>
        <taxon>Bacteria</taxon>
        <taxon>Candidatus Staskawicziibacteriota</taxon>
    </lineage>
</organism>
<comment type="caution">
    <text evidence="3">The sequence shown here is derived from an EMBL/GenBank/DDBJ whole genome shotgun (WGS) entry which is preliminary data.</text>
</comment>
<dbReference type="EMBL" id="MHOT01000019">
    <property type="protein sequence ID" value="OGZ68659.1"/>
    <property type="molecule type" value="Genomic_DNA"/>
</dbReference>
<dbReference type="AlphaFoldDB" id="A0A1G2I1V4"/>
<feature type="compositionally biased region" description="Basic and acidic residues" evidence="2">
    <location>
        <begin position="64"/>
        <end position="82"/>
    </location>
</feature>
<reference evidence="3 4" key="1">
    <citation type="journal article" date="2016" name="Nat. Commun.">
        <title>Thousands of microbial genomes shed light on interconnected biogeochemical processes in an aquifer system.</title>
        <authorList>
            <person name="Anantharaman K."/>
            <person name="Brown C.T."/>
            <person name="Hug L.A."/>
            <person name="Sharon I."/>
            <person name="Castelle C.J."/>
            <person name="Probst A.J."/>
            <person name="Thomas B.C."/>
            <person name="Singh A."/>
            <person name="Wilkins M.J."/>
            <person name="Karaoz U."/>
            <person name="Brodie E.L."/>
            <person name="Williams K.H."/>
            <person name="Hubbard S.S."/>
            <person name="Banfield J.F."/>
        </authorList>
    </citation>
    <scope>NUCLEOTIDE SEQUENCE [LARGE SCALE GENOMIC DNA]</scope>
</reference>
<evidence type="ECO:0000313" key="4">
    <source>
        <dbReference type="Proteomes" id="UP000178820"/>
    </source>
</evidence>
<gene>
    <name evidence="3" type="ORF">A3D44_04055</name>
</gene>
<dbReference type="STRING" id="1802207.A3D44_04055"/>
<feature type="region of interest" description="Disordered" evidence="2">
    <location>
        <begin position="63"/>
        <end position="91"/>
    </location>
</feature>
<accession>A0A1G2I1V4</accession>
<keyword evidence="1" id="KW-0175">Coiled coil</keyword>
<protein>
    <submittedName>
        <fullName evidence="3">Uncharacterized protein</fullName>
    </submittedName>
</protein>
<name>A0A1G2I1V4_9BACT</name>
<evidence type="ECO:0000256" key="1">
    <source>
        <dbReference type="SAM" id="Coils"/>
    </source>
</evidence>
<evidence type="ECO:0000313" key="3">
    <source>
        <dbReference type="EMBL" id="OGZ68659.1"/>
    </source>
</evidence>
<proteinExistence type="predicted"/>
<feature type="coiled-coil region" evidence="1">
    <location>
        <begin position="3"/>
        <end position="44"/>
    </location>
</feature>
<sequence>MNREDILQRIASQIDEVKKLELALGKLNSKRNQLSKDYEEKKNLLERICGASWEDLWSAMDVAQKPEDSSDSEPKKVPEPKRAQTQKPRQSKRLLVAKDSVAYWILSAIDHYERNNPDSRTDVESIKIFIDSTKPDFLPHHSPNSVAWTVYNLTLRRMITRTRGRSGKNKKSQYHLTDLGKQALLVHQQGGEQ</sequence>
<evidence type="ECO:0000256" key="2">
    <source>
        <dbReference type="SAM" id="MobiDB-lite"/>
    </source>
</evidence>
<dbReference type="Proteomes" id="UP000178820">
    <property type="component" value="Unassembled WGS sequence"/>
</dbReference>